<dbReference type="CDD" id="cd00042">
    <property type="entry name" value="CY"/>
    <property type="match status" value="2"/>
</dbReference>
<dbReference type="InterPro" id="IPR000010">
    <property type="entry name" value="Cystatin_dom"/>
</dbReference>
<dbReference type="Proteomes" id="UP000054408">
    <property type="component" value="Unassembled WGS sequence"/>
</dbReference>
<evidence type="ECO:0000256" key="2">
    <source>
        <dbReference type="ARBA" id="ARBA00009403"/>
    </source>
</evidence>
<comment type="similarity">
    <text evidence="2">Belongs to the cystatin family.</text>
</comment>
<dbReference type="PRINTS" id="PR00295">
    <property type="entry name" value="STEFINA"/>
</dbReference>
<evidence type="ECO:0000313" key="8">
    <source>
        <dbReference type="Proteomes" id="UP000054408"/>
    </source>
</evidence>
<dbReference type="eggNOG" id="ENOG502SF2X">
    <property type="taxonomic scope" value="Eukaryota"/>
</dbReference>
<dbReference type="STRING" id="461836.A0A0L0D9X4"/>
<accession>A0A0L0D9X4</accession>
<dbReference type="PROSITE" id="PS00287">
    <property type="entry name" value="CYSTATIN"/>
    <property type="match status" value="2"/>
</dbReference>
<feature type="domain" description="Cystatin" evidence="6">
    <location>
        <begin position="253"/>
        <end position="348"/>
    </location>
</feature>
<name>A0A0L0D9X4_THETB</name>
<evidence type="ECO:0000256" key="5">
    <source>
        <dbReference type="ARBA" id="ARBA00022704"/>
    </source>
</evidence>
<feature type="domain" description="Cystatin" evidence="6">
    <location>
        <begin position="38"/>
        <end position="132"/>
    </location>
</feature>
<dbReference type="SUPFAM" id="SSF54403">
    <property type="entry name" value="Cystatin/monellin"/>
    <property type="match status" value="4"/>
</dbReference>
<comment type="subcellular location">
    <subcellularLocation>
        <location evidence="1">Cytoplasm</location>
    </subcellularLocation>
</comment>
<sequence>MYPYNHPMTSYGAPAAGGFHIASGFGLMAPAPAAAAPVRAGRTQAVKAADEMAKSVGVAMKEDIEAKTGKTYETFEVTHMATQNVAGTNYFLKIDVGEGSAVHARIYRGFDGVLQLVAVQSGKTTDDQLVYFQNDSIGSCCGAACAPAKLGGMKGVKPCDATAQAVADAVRASIDAKLGGVSAEHTVVSYATQTVAGTNFFLKINRGDDHVHARVFRGFNGALQLVAVQAGKSGDDALEYFQNDAGLPAAKPAKLGGMKGVKPGDDTAQAVAAAVQEAVEAKTCATYGDNFKVVEYATQTVAGTNYFLKIDAGDAGFLFVRAFVGFSGHAELAAVQTGKTADDPLVYFSGSAAPAPSPAPAPAPHGFGAPRRTGFGFGAPAPRANGNGRFGAASAPKPGDEKAQAVADAVRADIERLDHAYSEYSVKEYLTQTVAGVNYFLNIAVGGDEFVHARVFQGFDGAAHVVKLRPARTADHKLCFF</sequence>
<dbReference type="OrthoDB" id="2429551at2759"/>
<dbReference type="Gene3D" id="3.10.450.10">
    <property type="match status" value="4"/>
</dbReference>
<dbReference type="GO" id="GO:0004869">
    <property type="term" value="F:cysteine-type endopeptidase inhibitor activity"/>
    <property type="evidence" value="ECO:0007669"/>
    <property type="project" value="UniProtKB-KW"/>
</dbReference>
<dbReference type="SMART" id="SM00043">
    <property type="entry name" value="CY"/>
    <property type="match status" value="3"/>
</dbReference>
<evidence type="ECO:0000256" key="3">
    <source>
        <dbReference type="ARBA" id="ARBA00022490"/>
    </source>
</evidence>
<feature type="domain" description="Cystatin" evidence="6">
    <location>
        <begin position="388"/>
        <end position="480"/>
    </location>
</feature>
<reference evidence="7 8" key="1">
    <citation type="submission" date="2010-05" db="EMBL/GenBank/DDBJ databases">
        <title>The Genome Sequence of Thecamonas trahens ATCC 50062.</title>
        <authorList>
            <consortium name="The Broad Institute Genome Sequencing Platform"/>
            <person name="Russ C."/>
            <person name="Cuomo C."/>
            <person name="Shea T."/>
            <person name="Young S.K."/>
            <person name="Zeng Q."/>
            <person name="Koehrsen M."/>
            <person name="Haas B."/>
            <person name="Borodovsky M."/>
            <person name="Guigo R."/>
            <person name="Alvarado L."/>
            <person name="Berlin A."/>
            <person name="Bochicchio J."/>
            <person name="Borenstein D."/>
            <person name="Chapman S."/>
            <person name="Chen Z."/>
            <person name="Freedman E."/>
            <person name="Gellesch M."/>
            <person name="Goldberg J."/>
            <person name="Griggs A."/>
            <person name="Gujja S."/>
            <person name="Heilman E."/>
            <person name="Heiman D."/>
            <person name="Hepburn T."/>
            <person name="Howarth C."/>
            <person name="Jen D."/>
            <person name="Larson L."/>
            <person name="Mehta T."/>
            <person name="Park D."/>
            <person name="Pearson M."/>
            <person name="Roberts A."/>
            <person name="Saif S."/>
            <person name="Shenoy N."/>
            <person name="Sisk P."/>
            <person name="Stolte C."/>
            <person name="Sykes S."/>
            <person name="Thomson T."/>
            <person name="Walk T."/>
            <person name="White J."/>
            <person name="Yandava C."/>
            <person name="Burger G."/>
            <person name="Gray M.W."/>
            <person name="Holland P.W.H."/>
            <person name="King N."/>
            <person name="Lang F.B.F."/>
            <person name="Roger A.J."/>
            <person name="Ruiz-Trillo I."/>
            <person name="Lander E."/>
            <person name="Nusbaum C."/>
        </authorList>
    </citation>
    <scope>NUCLEOTIDE SEQUENCE [LARGE SCALE GENOMIC DNA]</scope>
    <source>
        <strain evidence="7 8">ATCC 50062</strain>
    </source>
</reference>
<evidence type="ECO:0000256" key="4">
    <source>
        <dbReference type="ARBA" id="ARBA00022690"/>
    </source>
</evidence>
<dbReference type="AlphaFoldDB" id="A0A0L0D9X4"/>
<keyword evidence="4" id="KW-0646">Protease inhibitor</keyword>
<dbReference type="InterPro" id="IPR001713">
    <property type="entry name" value="Prot_inh_stefin"/>
</dbReference>
<dbReference type="GO" id="GO:0005829">
    <property type="term" value="C:cytosol"/>
    <property type="evidence" value="ECO:0007669"/>
    <property type="project" value="TreeGrafter"/>
</dbReference>
<keyword evidence="5" id="KW-0789">Thiol protease inhibitor</keyword>
<organism evidence="7 8">
    <name type="scientific">Thecamonas trahens ATCC 50062</name>
    <dbReference type="NCBI Taxonomy" id="461836"/>
    <lineage>
        <taxon>Eukaryota</taxon>
        <taxon>Apusozoa</taxon>
        <taxon>Apusomonadida</taxon>
        <taxon>Apusomonadidae</taxon>
        <taxon>Thecamonas</taxon>
    </lineage>
</organism>
<proteinExistence type="inferred from homology"/>
<dbReference type="PANTHER" id="PTHR11414">
    <property type="entry name" value="CYSTATIN FAMILY MEMBER"/>
    <property type="match status" value="1"/>
</dbReference>
<gene>
    <name evidence="7" type="ORF">AMSG_05140</name>
</gene>
<protein>
    <submittedName>
        <fullName evidence="7">Cystatin-A2</fullName>
    </submittedName>
</protein>
<dbReference type="GeneID" id="25564613"/>
<dbReference type="PANTHER" id="PTHR11414:SF21">
    <property type="entry name" value="CYSTATIN 14A, TANDEM DUPLICATE 1-RELATED"/>
    <property type="match status" value="1"/>
</dbReference>
<evidence type="ECO:0000313" key="7">
    <source>
        <dbReference type="EMBL" id="KNC49162.1"/>
    </source>
</evidence>
<dbReference type="InterPro" id="IPR018073">
    <property type="entry name" value="Prot_inh_cystat_CS"/>
</dbReference>
<dbReference type="RefSeq" id="XP_013758183.1">
    <property type="nucleotide sequence ID" value="XM_013902729.1"/>
</dbReference>
<keyword evidence="8" id="KW-1185">Reference proteome</keyword>
<evidence type="ECO:0000259" key="6">
    <source>
        <dbReference type="SMART" id="SM00043"/>
    </source>
</evidence>
<dbReference type="InterPro" id="IPR046350">
    <property type="entry name" value="Cystatin_sf"/>
</dbReference>
<dbReference type="Pfam" id="PF00031">
    <property type="entry name" value="Cystatin"/>
    <property type="match status" value="3"/>
</dbReference>
<dbReference type="EMBL" id="GL349453">
    <property type="protein sequence ID" value="KNC49162.1"/>
    <property type="molecule type" value="Genomic_DNA"/>
</dbReference>
<keyword evidence="3" id="KW-0963">Cytoplasm</keyword>
<evidence type="ECO:0000256" key="1">
    <source>
        <dbReference type="ARBA" id="ARBA00004496"/>
    </source>
</evidence>